<organism evidence="3 4">
    <name type="scientific">Methylomonas subterranea</name>
    <dbReference type="NCBI Taxonomy" id="2952225"/>
    <lineage>
        <taxon>Bacteria</taxon>
        <taxon>Pseudomonadati</taxon>
        <taxon>Pseudomonadota</taxon>
        <taxon>Gammaproteobacteria</taxon>
        <taxon>Methylococcales</taxon>
        <taxon>Methylococcaceae</taxon>
        <taxon>Methylomonas</taxon>
    </lineage>
</organism>
<keyword evidence="1" id="KW-1133">Transmembrane helix</keyword>
<dbReference type="EMBL" id="JANIBJ010000004">
    <property type="protein sequence ID" value="MCQ8103154.1"/>
    <property type="molecule type" value="Genomic_DNA"/>
</dbReference>
<name>A0ABT1TCG5_9GAMM</name>
<keyword evidence="1" id="KW-0812">Transmembrane</keyword>
<dbReference type="Proteomes" id="UP001524499">
    <property type="component" value="Unassembled WGS sequence"/>
</dbReference>
<evidence type="ECO:0000256" key="1">
    <source>
        <dbReference type="SAM" id="Phobius"/>
    </source>
</evidence>
<keyword evidence="4" id="KW-1185">Reference proteome</keyword>
<feature type="chain" id="PRO_5047056452" evidence="2">
    <location>
        <begin position="27"/>
        <end position="216"/>
    </location>
</feature>
<keyword evidence="1" id="KW-0472">Membrane</keyword>
<proteinExistence type="predicted"/>
<comment type="caution">
    <text evidence="3">The sequence shown here is derived from an EMBL/GenBank/DDBJ whole genome shotgun (WGS) entry which is preliminary data.</text>
</comment>
<feature type="signal peptide" evidence="2">
    <location>
        <begin position="1"/>
        <end position="26"/>
    </location>
</feature>
<dbReference type="RefSeq" id="WP_256600824.1">
    <property type="nucleotide sequence ID" value="NZ_JANIBJ010000004.1"/>
</dbReference>
<evidence type="ECO:0000313" key="4">
    <source>
        <dbReference type="Proteomes" id="UP001524499"/>
    </source>
</evidence>
<protein>
    <submittedName>
        <fullName evidence="3">VPLPA-CTERM sorting domain-containing protein</fullName>
    </submittedName>
</protein>
<accession>A0ABT1TCG5</accession>
<evidence type="ECO:0000256" key="2">
    <source>
        <dbReference type="SAM" id="SignalP"/>
    </source>
</evidence>
<reference evidence="3 4" key="1">
    <citation type="submission" date="2022-07" db="EMBL/GenBank/DDBJ databases">
        <title>Methylomonas rivi sp. nov., Methylomonas rosea sp. nov., Methylomonas aureus sp. nov. and Methylomonas subterranea sp. nov., four novel methanotrophs isolated from a freshwater creek and the deep terrestrial subsurface.</title>
        <authorList>
            <person name="Abin C."/>
            <person name="Sankaranarayanan K."/>
            <person name="Garner C."/>
            <person name="Sindelar R."/>
            <person name="Kotary K."/>
            <person name="Garner R."/>
            <person name="Barclay S."/>
            <person name="Lawson P."/>
            <person name="Krumholz L."/>
        </authorList>
    </citation>
    <scope>NUCLEOTIDE SEQUENCE [LARGE SCALE GENOMIC DNA]</scope>
    <source>
        <strain evidence="3 4">SURF-2</strain>
    </source>
</reference>
<evidence type="ECO:0000313" key="3">
    <source>
        <dbReference type="EMBL" id="MCQ8103154.1"/>
    </source>
</evidence>
<keyword evidence="2" id="KW-0732">Signal</keyword>
<gene>
    <name evidence="3" type="ORF">NP590_03455</name>
</gene>
<sequence length="216" mass="22658">MFLPNKFYLSALFSMLAAGISIPAQASFLEPIKFSSAGEVTLTLDESVGGFDHILELSSVIGDIGLPNIALTDVNDPSASVLGYSPANIGETFSLGSFAAGEELIFRLTNVESARLGNPGTLGGQVFTGSSGSLNPDPSAYYVYWTNLDPNTIKVYLEDLFPISASSPDPVNEFLTGGGYDVAFTLTLSPVTVPLPAPAWLFGSALIGLIGIGRRK</sequence>
<feature type="transmembrane region" description="Helical" evidence="1">
    <location>
        <begin position="195"/>
        <end position="213"/>
    </location>
</feature>